<evidence type="ECO:0000313" key="3">
    <source>
        <dbReference type="EMBL" id="OBV40415.1"/>
    </source>
</evidence>
<dbReference type="Proteomes" id="UP000092713">
    <property type="component" value="Unassembled WGS sequence"/>
</dbReference>
<keyword evidence="1 2" id="KW-0378">Hydrolase</keyword>
<dbReference type="HAMAP" id="MF_01940">
    <property type="entry name" value="RNA_CPDase"/>
    <property type="match status" value="1"/>
</dbReference>
<dbReference type="Pfam" id="PF13563">
    <property type="entry name" value="2_5_RNA_ligase2"/>
    <property type="match status" value="1"/>
</dbReference>
<evidence type="ECO:0000313" key="4">
    <source>
        <dbReference type="Proteomes" id="UP000092713"/>
    </source>
</evidence>
<evidence type="ECO:0000256" key="1">
    <source>
        <dbReference type="ARBA" id="ARBA00022801"/>
    </source>
</evidence>
<dbReference type="PANTHER" id="PTHR35561">
    <property type="entry name" value="RNA 2',3'-CYCLIC PHOSPHODIESTERASE"/>
    <property type="match status" value="1"/>
</dbReference>
<protein>
    <recommendedName>
        <fullName evidence="2">RNA 2',3'-cyclic phosphodiesterase</fullName>
        <shortName evidence="2">RNA 2',3'-CPDase</shortName>
        <ecNumber evidence="2">3.1.4.58</ecNumber>
    </recommendedName>
</protein>
<feature type="short sequence motif" description="HXTX 2" evidence="2">
    <location>
        <begin position="126"/>
        <end position="129"/>
    </location>
</feature>
<comment type="similarity">
    <text evidence="2">Belongs to the 2H phosphoesterase superfamily. ThpR family.</text>
</comment>
<dbReference type="STRING" id="1747903.ASR47_101639"/>
<dbReference type="GO" id="GO:0008664">
    <property type="term" value="F:RNA 2',3'-cyclic 3'-phosphodiesterase activity"/>
    <property type="evidence" value="ECO:0007669"/>
    <property type="project" value="UniProtKB-EC"/>
</dbReference>
<dbReference type="AlphaFoldDB" id="A0A1A7C6M6"/>
<dbReference type="PANTHER" id="PTHR35561:SF1">
    <property type="entry name" value="RNA 2',3'-CYCLIC PHOSPHODIESTERASE"/>
    <property type="match status" value="1"/>
</dbReference>
<comment type="catalytic activity">
    <reaction evidence="2">
        <text>a 3'-end 2',3'-cyclophospho-ribonucleotide-RNA + H2O = a 3'-end 2'-phospho-ribonucleotide-RNA + H(+)</text>
        <dbReference type="Rhea" id="RHEA:11828"/>
        <dbReference type="Rhea" id="RHEA-COMP:10464"/>
        <dbReference type="Rhea" id="RHEA-COMP:17353"/>
        <dbReference type="ChEBI" id="CHEBI:15377"/>
        <dbReference type="ChEBI" id="CHEBI:15378"/>
        <dbReference type="ChEBI" id="CHEBI:83064"/>
        <dbReference type="ChEBI" id="CHEBI:173113"/>
        <dbReference type="EC" id="3.1.4.58"/>
    </reaction>
</comment>
<keyword evidence="3" id="KW-0436">Ligase</keyword>
<feature type="short sequence motif" description="HXTX 1" evidence="2">
    <location>
        <begin position="42"/>
        <end position="45"/>
    </location>
</feature>
<organism evidence="3 4">
    <name type="scientific">Janthinobacterium psychrotolerans</name>
    <dbReference type="NCBI Taxonomy" id="1747903"/>
    <lineage>
        <taxon>Bacteria</taxon>
        <taxon>Pseudomonadati</taxon>
        <taxon>Pseudomonadota</taxon>
        <taxon>Betaproteobacteria</taxon>
        <taxon>Burkholderiales</taxon>
        <taxon>Oxalobacteraceae</taxon>
        <taxon>Janthinobacterium</taxon>
    </lineage>
</organism>
<sequence>MKNLSPQPRLFYGLWPDAATRAAFAALQPAVGGTPSRPDKLHLTMAFLGQRAAHEMPALLAILDEVPASAITLCFDHFSYFPKAELSWAALRATPPALLALRTQLMRRLACAGLAPAFEHDRFTPHVTLARKAGPPPAAPFAPLIWQADQLVLVESVKSSGDYHVLASRQLV</sequence>
<dbReference type="EC" id="3.1.4.58" evidence="2"/>
<dbReference type="GO" id="GO:0004113">
    <property type="term" value="F:2',3'-cyclic-nucleotide 3'-phosphodiesterase activity"/>
    <property type="evidence" value="ECO:0007669"/>
    <property type="project" value="InterPro"/>
</dbReference>
<evidence type="ECO:0000256" key="2">
    <source>
        <dbReference type="HAMAP-Rule" id="MF_01940"/>
    </source>
</evidence>
<gene>
    <name evidence="3" type="ORF">ASR47_101639</name>
</gene>
<dbReference type="GO" id="GO:0016874">
    <property type="term" value="F:ligase activity"/>
    <property type="evidence" value="ECO:0007669"/>
    <property type="project" value="UniProtKB-KW"/>
</dbReference>
<feature type="active site" description="Proton acceptor" evidence="2">
    <location>
        <position position="126"/>
    </location>
</feature>
<comment type="caution">
    <text evidence="3">The sequence shown here is derived from an EMBL/GenBank/DDBJ whole genome shotgun (WGS) entry which is preliminary data.</text>
</comment>
<feature type="active site" description="Proton donor" evidence="2">
    <location>
        <position position="42"/>
    </location>
</feature>
<keyword evidence="4" id="KW-1185">Reference proteome</keyword>
<accession>A0A1A7C6M6</accession>
<dbReference type="OrthoDB" id="7061261at2"/>
<comment type="function">
    <text evidence="2">Hydrolyzes RNA 2',3'-cyclic phosphodiester to an RNA 2'-phosphomonoester.</text>
</comment>
<dbReference type="RefSeq" id="WP_065306926.1">
    <property type="nucleotide sequence ID" value="NZ_LOCQ01000047.1"/>
</dbReference>
<proteinExistence type="inferred from homology"/>
<reference evidence="3 4" key="1">
    <citation type="submission" date="2016-04" db="EMBL/GenBank/DDBJ databases">
        <title>Draft genome sequence of Janthinobacterium psychrotolerans sp. nov., isolated from freshwater sediments in Denmark.</title>
        <authorList>
            <person name="Gong X."/>
            <person name="Skrivergaard S."/>
            <person name="Korsgaard B.S."/>
            <person name="Schreiber L."/>
            <person name="Marshall I.P."/>
            <person name="Finster K."/>
            <person name="Schramm A."/>
        </authorList>
    </citation>
    <scope>NUCLEOTIDE SEQUENCE [LARGE SCALE GENOMIC DNA]</scope>
    <source>
        <strain evidence="3 4">S3-2</strain>
    </source>
</reference>
<dbReference type="Gene3D" id="3.90.1140.10">
    <property type="entry name" value="Cyclic phosphodiesterase"/>
    <property type="match status" value="1"/>
</dbReference>
<name>A0A1A7C6M6_9BURK</name>
<dbReference type="EMBL" id="LOCQ01000047">
    <property type="protein sequence ID" value="OBV40415.1"/>
    <property type="molecule type" value="Genomic_DNA"/>
</dbReference>
<dbReference type="InterPro" id="IPR009097">
    <property type="entry name" value="Cyclic_Pdiesterase"/>
</dbReference>
<dbReference type="SUPFAM" id="SSF55144">
    <property type="entry name" value="LigT-like"/>
    <property type="match status" value="1"/>
</dbReference>
<dbReference type="InterPro" id="IPR004175">
    <property type="entry name" value="RNA_CPDase"/>
</dbReference>